<dbReference type="RefSeq" id="WP_258877540.1">
    <property type="nucleotide sequence ID" value="NZ_CP048914.1"/>
</dbReference>
<feature type="transmembrane region" description="Helical" evidence="1">
    <location>
        <begin position="35"/>
        <end position="55"/>
    </location>
</feature>
<keyword evidence="1" id="KW-0812">Transmembrane</keyword>
<evidence type="ECO:0000256" key="1">
    <source>
        <dbReference type="SAM" id="Phobius"/>
    </source>
</evidence>
<reference evidence="2 3" key="1">
    <citation type="submission" date="2020-02" db="EMBL/GenBank/DDBJ databases">
        <authorList>
            <person name="Zheng R.K."/>
            <person name="Sun C.M."/>
        </authorList>
    </citation>
    <scope>NUCLEOTIDE SEQUENCE [LARGE SCALE GENOMIC DNA]</scope>
    <source>
        <strain evidence="3">zrk13</strain>
    </source>
</reference>
<dbReference type="KEGG" id="xcl:G4Z02_08245"/>
<dbReference type="EMBL" id="CP048914">
    <property type="protein sequence ID" value="QMS85734.1"/>
    <property type="molecule type" value="Genomic_DNA"/>
</dbReference>
<keyword evidence="1" id="KW-1133">Transmembrane helix</keyword>
<name>A0A7L7KUR2_9MOLU</name>
<feature type="transmembrane region" description="Helical" evidence="1">
    <location>
        <begin position="154"/>
        <end position="170"/>
    </location>
</feature>
<organism evidence="2 3">
    <name type="scientific">Candidatus Xianfuyuplasma coldseepsis</name>
    <dbReference type="NCBI Taxonomy" id="2782163"/>
    <lineage>
        <taxon>Bacteria</taxon>
        <taxon>Bacillati</taxon>
        <taxon>Mycoplasmatota</taxon>
        <taxon>Mollicutes</taxon>
        <taxon>Candidatus Izemoplasmatales</taxon>
        <taxon>Candidatus Izemoplasmataceae</taxon>
        <taxon>Candidatus Xianfuyuplasma</taxon>
    </lineage>
</organism>
<dbReference type="AlphaFoldDB" id="A0A7L7KUR2"/>
<evidence type="ECO:0000313" key="3">
    <source>
        <dbReference type="Proteomes" id="UP000514720"/>
    </source>
</evidence>
<feature type="transmembrane region" description="Helical" evidence="1">
    <location>
        <begin position="12"/>
        <end position="29"/>
    </location>
</feature>
<accession>A0A7L7KUR2</accession>
<dbReference type="Proteomes" id="UP000514720">
    <property type="component" value="Chromosome"/>
</dbReference>
<evidence type="ECO:0000313" key="2">
    <source>
        <dbReference type="EMBL" id="QMS85734.1"/>
    </source>
</evidence>
<sequence>MDIIVFKKINIYRQGLFIAAILFFGYGSLVTETYFITVVLLFILAYIIYTVYLFIRKTTYMKINSTEISHGIIYKQNIPISAITDIQYFDDNVFGKRLIIRYKSTQLRQLLLRNDYSMPLEEINNKLIELCRDKVVFDGSIIKQNKKDNQGPKYFVVFFFLLQLLLIPFISDANHLIISSKLYTIIIIGFTIVGIVTHYILYKRKDEKYISLKIALISWIILLLILISSMFIY</sequence>
<keyword evidence="3" id="KW-1185">Reference proteome</keyword>
<keyword evidence="1" id="KW-0472">Membrane</keyword>
<feature type="transmembrane region" description="Helical" evidence="1">
    <location>
        <begin position="214"/>
        <end position="232"/>
    </location>
</feature>
<proteinExistence type="predicted"/>
<feature type="transmembrane region" description="Helical" evidence="1">
    <location>
        <begin position="182"/>
        <end position="202"/>
    </location>
</feature>
<gene>
    <name evidence="2" type="ORF">G4Z02_08245</name>
</gene>
<protein>
    <submittedName>
        <fullName evidence="2">Uncharacterized protein</fullName>
    </submittedName>
</protein>